<dbReference type="AlphaFoldDB" id="A0A2P5DLF0"/>
<dbReference type="Proteomes" id="UP000237105">
    <property type="component" value="Unassembled WGS sequence"/>
</dbReference>
<gene>
    <name evidence="1" type="ORF">PanWU01x14_053290</name>
</gene>
<proteinExistence type="predicted"/>
<protein>
    <submittedName>
        <fullName evidence="1">Uncharacterized protein</fullName>
    </submittedName>
</protein>
<comment type="caution">
    <text evidence="1">The sequence shown here is derived from an EMBL/GenBank/DDBJ whole genome shotgun (WGS) entry which is preliminary data.</text>
</comment>
<reference evidence="2" key="1">
    <citation type="submission" date="2016-06" db="EMBL/GenBank/DDBJ databases">
        <title>Parallel loss of symbiosis genes in relatives of nitrogen-fixing non-legume Parasponia.</title>
        <authorList>
            <person name="Van Velzen R."/>
            <person name="Holmer R."/>
            <person name="Bu F."/>
            <person name="Rutten L."/>
            <person name="Van Zeijl A."/>
            <person name="Liu W."/>
            <person name="Santuari L."/>
            <person name="Cao Q."/>
            <person name="Sharma T."/>
            <person name="Shen D."/>
            <person name="Roswanjaya Y."/>
            <person name="Wardhani T."/>
            <person name="Kalhor M.S."/>
            <person name="Jansen J."/>
            <person name="Van den Hoogen J."/>
            <person name="Gungor B."/>
            <person name="Hartog M."/>
            <person name="Hontelez J."/>
            <person name="Verver J."/>
            <person name="Yang W.-C."/>
            <person name="Schijlen E."/>
            <person name="Repin R."/>
            <person name="Schilthuizen M."/>
            <person name="Schranz E."/>
            <person name="Heidstra R."/>
            <person name="Miyata K."/>
            <person name="Fedorova E."/>
            <person name="Kohlen W."/>
            <person name="Bisseling T."/>
            <person name="Smit S."/>
            <person name="Geurts R."/>
        </authorList>
    </citation>
    <scope>NUCLEOTIDE SEQUENCE [LARGE SCALE GENOMIC DNA]</scope>
    <source>
        <strain evidence="2">cv. WU1-14</strain>
    </source>
</reference>
<keyword evidence="2" id="KW-1185">Reference proteome</keyword>
<name>A0A2P5DLF0_PARAD</name>
<evidence type="ECO:0000313" key="2">
    <source>
        <dbReference type="Proteomes" id="UP000237105"/>
    </source>
</evidence>
<dbReference type="EMBL" id="JXTB01000030">
    <property type="protein sequence ID" value="PON74119.1"/>
    <property type="molecule type" value="Genomic_DNA"/>
</dbReference>
<evidence type="ECO:0000313" key="1">
    <source>
        <dbReference type="EMBL" id="PON74119.1"/>
    </source>
</evidence>
<accession>A0A2P5DLF0</accession>
<organism evidence="1 2">
    <name type="scientific">Parasponia andersonii</name>
    <name type="common">Sponia andersonii</name>
    <dbReference type="NCBI Taxonomy" id="3476"/>
    <lineage>
        <taxon>Eukaryota</taxon>
        <taxon>Viridiplantae</taxon>
        <taxon>Streptophyta</taxon>
        <taxon>Embryophyta</taxon>
        <taxon>Tracheophyta</taxon>
        <taxon>Spermatophyta</taxon>
        <taxon>Magnoliopsida</taxon>
        <taxon>eudicotyledons</taxon>
        <taxon>Gunneridae</taxon>
        <taxon>Pentapetalae</taxon>
        <taxon>rosids</taxon>
        <taxon>fabids</taxon>
        <taxon>Rosales</taxon>
        <taxon>Cannabaceae</taxon>
        <taxon>Parasponia</taxon>
    </lineage>
</organism>
<feature type="non-terminal residue" evidence="1">
    <location>
        <position position="1"/>
    </location>
</feature>
<sequence>PKRRFNGESLMKSLRLSLSSATTLCPTSTIPVADHQSFTVNGCSKHQHCPKMPFDKNGHRCRFRWSHAPILGFSDSFR</sequence>